<dbReference type="eggNOG" id="COG0457">
    <property type="taxonomic scope" value="Bacteria"/>
</dbReference>
<sequence>MHVARNRLQSWLSRIGLAAVLVLGVGLTSACDTAEERAENHYQTGLTLLEEGDVSRALVEFRNVFQLNAKHEGARLAYARTQRERGLVQDAYGHYLRLVEQYPDNLEGRRALAEMAVEARNWDEAERHVATALSLAPDDVLVQSIDNTVKYYNAVQDKNGEAQQAAIIKAQALVDQDDTLSSAREIVLDDLLRKEDWYAALDVIDEGLAVDPDNRRYYQMRMAVLQRVGDLDGIETQLRGLMERYPDERANYKQILVRFLMAQQKREETEAFLRADAAREGAQTVDQVQLVSFVEQVYGNEKALAEVEKQIAAGGPELVAFRALRAKLNFELGKRDAAIEEMEILIEGADRTAQIRSFEVDLARMLFRQNNAVGARALIEKVLAEDATQPDAVKLKANWLIDDDETGDAIVMLRAALNETPEDPVLMSLLARAYDREGNHELKTEMLALAVPASGQGVTESTRYASVLVADNKLVAAEGVLIDSLRVNPGDITLLGGLGEIYIKMGDWGRVDGVIDDLRRLDDPQAKVRATTLQAQKLAQQNKGEDLTAMLEGLTNDPVVGRNAEIALLRTKLAEEGPEVAQVYLEELLAETPEDPSLLFMKAGFLAGFGKVDEAEAIFEELLAESPKEPNIWIALYRLKAQSGDTEGAVTVLDKALVELPEDGNLLWAKAGQLERDGDIEGAIGIYETMYAQNSNSMIVANNLASLLSNYRTDEASLDRAYTVSRRLRDSDVAAFQDTFGWITFKRGDRETSLDYLRAAASGLPNDPTVQYHLAVNLAALARNQEALDQFRKVVELTDPDNPPAFADEVAAEIARLEAAAN</sequence>
<dbReference type="PANTHER" id="PTHR45586:SF1">
    <property type="entry name" value="LIPOPOLYSACCHARIDE ASSEMBLY PROTEIN B"/>
    <property type="match status" value="1"/>
</dbReference>
<dbReference type="SMART" id="SM00028">
    <property type="entry name" value="TPR"/>
    <property type="match status" value="5"/>
</dbReference>
<dbReference type="Pfam" id="PF13432">
    <property type="entry name" value="TPR_16"/>
    <property type="match status" value="1"/>
</dbReference>
<evidence type="ECO:0000256" key="1">
    <source>
        <dbReference type="ARBA" id="ARBA00022737"/>
    </source>
</evidence>
<dbReference type="InterPro" id="IPR019734">
    <property type="entry name" value="TPR_rpt"/>
</dbReference>
<evidence type="ECO:0000256" key="2">
    <source>
        <dbReference type="ARBA" id="ARBA00022803"/>
    </source>
</evidence>
<protein>
    <submittedName>
        <fullName evidence="4">Tetratricopeptide repeat-containing protein</fullName>
    </submittedName>
</protein>
<dbReference type="Pfam" id="PF14559">
    <property type="entry name" value="TPR_19"/>
    <property type="match status" value="1"/>
</dbReference>
<accession>A0A1I7D7T9</accession>
<evidence type="ECO:0000313" key="4">
    <source>
        <dbReference type="EMBL" id="SFU07762.1"/>
    </source>
</evidence>
<organism evidence="4 5">
    <name type="scientific">Sedimentitalea nanhaiensis</name>
    <dbReference type="NCBI Taxonomy" id="999627"/>
    <lineage>
        <taxon>Bacteria</taxon>
        <taxon>Pseudomonadati</taxon>
        <taxon>Pseudomonadota</taxon>
        <taxon>Alphaproteobacteria</taxon>
        <taxon>Rhodobacterales</taxon>
        <taxon>Paracoccaceae</taxon>
        <taxon>Sedimentitalea</taxon>
    </lineage>
</organism>
<dbReference type="PROSITE" id="PS50005">
    <property type="entry name" value="TPR"/>
    <property type="match status" value="1"/>
</dbReference>
<gene>
    <name evidence="4" type="ORF">SAMN05216236_12413</name>
</gene>
<dbReference type="InterPro" id="IPR051012">
    <property type="entry name" value="CellSynth/LPSAsmb/PSIAsmb"/>
</dbReference>
<dbReference type="STRING" id="999627.SAMN05216236_12413"/>
<keyword evidence="1" id="KW-0677">Repeat</keyword>
<name>A0A1I7D7T9_9RHOB</name>
<keyword evidence="5" id="KW-1185">Reference proteome</keyword>
<dbReference type="InterPro" id="IPR011990">
    <property type="entry name" value="TPR-like_helical_dom_sf"/>
</dbReference>
<proteinExistence type="predicted"/>
<reference evidence="4 5" key="1">
    <citation type="submission" date="2016-10" db="EMBL/GenBank/DDBJ databases">
        <authorList>
            <person name="de Groot N.N."/>
        </authorList>
    </citation>
    <scope>NUCLEOTIDE SEQUENCE [LARGE SCALE GENOMIC DNA]</scope>
    <source>
        <strain evidence="4 5">CGMCC 1.10959</strain>
    </source>
</reference>
<dbReference type="SUPFAM" id="SSF48452">
    <property type="entry name" value="TPR-like"/>
    <property type="match status" value="3"/>
</dbReference>
<dbReference type="PROSITE" id="PS51257">
    <property type="entry name" value="PROKAR_LIPOPROTEIN"/>
    <property type="match status" value="1"/>
</dbReference>
<keyword evidence="2 3" id="KW-0802">TPR repeat</keyword>
<feature type="repeat" description="TPR" evidence="3">
    <location>
        <begin position="38"/>
        <end position="71"/>
    </location>
</feature>
<dbReference type="PANTHER" id="PTHR45586">
    <property type="entry name" value="TPR REPEAT-CONTAINING PROTEIN PA4667"/>
    <property type="match status" value="1"/>
</dbReference>
<dbReference type="Proteomes" id="UP000182466">
    <property type="component" value="Unassembled WGS sequence"/>
</dbReference>
<dbReference type="EMBL" id="FPAW01000024">
    <property type="protein sequence ID" value="SFU07762.1"/>
    <property type="molecule type" value="Genomic_DNA"/>
</dbReference>
<dbReference type="Gene3D" id="1.25.40.10">
    <property type="entry name" value="Tetratricopeptide repeat domain"/>
    <property type="match status" value="4"/>
</dbReference>
<evidence type="ECO:0000313" key="5">
    <source>
        <dbReference type="Proteomes" id="UP000182466"/>
    </source>
</evidence>
<dbReference type="AlphaFoldDB" id="A0A1I7D7T9"/>
<evidence type="ECO:0000256" key="3">
    <source>
        <dbReference type="PROSITE-ProRule" id="PRU00339"/>
    </source>
</evidence>